<organism evidence="1 2">
    <name type="scientific">Spirilliplanes yamanashiensis</name>
    <dbReference type="NCBI Taxonomy" id="42233"/>
    <lineage>
        <taxon>Bacteria</taxon>
        <taxon>Bacillati</taxon>
        <taxon>Actinomycetota</taxon>
        <taxon>Actinomycetes</taxon>
        <taxon>Micromonosporales</taxon>
        <taxon>Micromonosporaceae</taxon>
        <taxon>Spirilliplanes</taxon>
    </lineage>
</organism>
<evidence type="ECO:0000313" key="1">
    <source>
        <dbReference type="EMBL" id="GIJ02563.1"/>
    </source>
</evidence>
<accession>A0A8J4DIU8</accession>
<evidence type="ECO:0000313" key="2">
    <source>
        <dbReference type="Proteomes" id="UP000652013"/>
    </source>
</evidence>
<protein>
    <submittedName>
        <fullName evidence="1">Uncharacterized protein</fullName>
    </submittedName>
</protein>
<sequence>MPDGELNLEPDRARHAARDLTAAGHHLGALRNGPGAALTALSSAPPWGNDEIGGAFEGKYRGIENSIMEAWTALAQHLRTLGEHAAHSVDMNTQTDIEASHRVVRTQKPL</sequence>
<name>A0A8J4DIU8_9ACTN</name>
<keyword evidence="2" id="KW-1185">Reference proteome</keyword>
<dbReference type="AlphaFoldDB" id="A0A8J4DIU8"/>
<dbReference type="RefSeq" id="WP_203937867.1">
    <property type="nucleotide sequence ID" value="NZ_BAAAGJ010000012.1"/>
</dbReference>
<comment type="caution">
    <text evidence="1">The sequence shown here is derived from an EMBL/GenBank/DDBJ whole genome shotgun (WGS) entry which is preliminary data.</text>
</comment>
<dbReference type="EMBL" id="BOOY01000011">
    <property type="protein sequence ID" value="GIJ02563.1"/>
    <property type="molecule type" value="Genomic_DNA"/>
</dbReference>
<proteinExistence type="predicted"/>
<reference evidence="1" key="1">
    <citation type="submission" date="2021-01" db="EMBL/GenBank/DDBJ databases">
        <title>Whole genome shotgun sequence of Spirilliplanes yamanashiensis NBRC 15828.</title>
        <authorList>
            <person name="Komaki H."/>
            <person name="Tamura T."/>
        </authorList>
    </citation>
    <scope>NUCLEOTIDE SEQUENCE</scope>
    <source>
        <strain evidence="1">NBRC 15828</strain>
    </source>
</reference>
<dbReference type="Proteomes" id="UP000652013">
    <property type="component" value="Unassembled WGS sequence"/>
</dbReference>
<gene>
    <name evidence="1" type="ORF">Sya03_19150</name>
</gene>